<dbReference type="InterPro" id="IPR008978">
    <property type="entry name" value="HSP20-like_chaperone"/>
</dbReference>
<accession>A0A420VDT8</accession>
<dbReference type="AlphaFoldDB" id="A0A420VDT8"/>
<dbReference type="PANTHER" id="PTHR11527">
    <property type="entry name" value="HEAT-SHOCK PROTEIN 20 FAMILY MEMBER"/>
    <property type="match status" value="1"/>
</dbReference>
<name>A0A420VDT8_9BACI</name>
<sequence length="146" mass="17276">MFDLFPLRKRGEDPLDVMIKQINHLLDERECLFPSVTHSFRTDIKETETAYWVEAELPGFTKDDISVELEGNCLTIRAKREERKDEKDGKNRFIHKERRYGEYIRSFYVDDIQEDGIKAKLENGILTLEIPKAYPEIPNKKRITID</sequence>
<comment type="similarity">
    <text evidence="1 2">Belongs to the small heat shock protein (HSP20) family.</text>
</comment>
<dbReference type="EMBL" id="AZRV01000035">
    <property type="protein sequence ID" value="RKO61759.1"/>
    <property type="molecule type" value="Genomic_DNA"/>
</dbReference>
<gene>
    <name evidence="4" type="ORF">Cdeb_01230</name>
</gene>
<evidence type="ECO:0000259" key="3">
    <source>
        <dbReference type="PROSITE" id="PS01031"/>
    </source>
</evidence>
<evidence type="ECO:0000313" key="4">
    <source>
        <dbReference type="EMBL" id="RKO61759.1"/>
    </source>
</evidence>
<keyword evidence="5" id="KW-1185">Reference proteome</keyword>
<dbReference type="CDD" id="cd06471">
    <property type="entry name" value="ACD_LpsHSP_like"/>
    <property type="match status" value="1"/>
</dbReference>
<dbReference type="Proteomes" id="UP000286235">
    <property type="component" value="Unassembled WGS sequence"/>
</dbReference>
<evidence type="ECO:0000313" key="5">
    <source>
        <dbReference type="Proteomes" id="UP000286235"/>
    </source>
</evidence>
<reference evidence="4 5" key="1">
    <citation type="submission" date="2013-12" db="EMBL/GenBank/DDBJ databases">
        <title>Genome and proteome characterization of Caldibacillus debilis GB1 derived from a cellulolytic aero-tolerant co-culture.</title>
        <authorList>
            <person name="Wushke S.T."/>
            <person name="Zhang X."/>
            <person name="Fristensky B."/>
            <person name="Wilkins J.A."/>
            <person name="Levin D.B."/>
            <person name="Sparling R."/>
        </authorList>
    </citation>
    <scope>NUCLEOTIDE SEQUENCE [LARGE SCALE GENOMIC DNA]</scope>
    <source>
        <strain evidence="4 5">GB1</strain>
    </source>
</reference>
<keyword evidence="4" id="KW-0346">Stress response</keyword>
<dbReference type="RefSeq" id="WP_120669151.1">
    <property type="nucleotide sequence ID" value="NZ_AZRV01000035.1"/>
</dbReference>
<dbReference type="Pfam" id="PF00011">
    <property type="entry name" value="HSP20"/>
    <property type="match status" value="1"/>
</dbReference>
<evidence type="ECO:0000256" key="1">
    <source>
        <dbReference type="PROSITE-ProRule" id="PRU00285"/>
    </source>
</evidence>
<dbReference type="SUPFAM" id="SSF49764">
    <property type="entry name" value="HSP20-like chaperones"/>
    <property type="match status" value="1"/>
</dbReference>
<proteinExistence type="inferred from homology"/>
<protein>
    <submittedName>
        <fullName evidence="4">Molecular chaperone (Small heat shock protein)</fullName>
    </submittedName>
</protein>
<dbReference type="PROSITE" id="PS01031">
    <property type="entry name" value="SHSP"/>
    <property type="match status" value="1"/>
</dbReference>
<dbReference type="InterPro" id="IPR002068">
    <property type="entry name" value="A-crystallin/Hsp20_dom"/>
</dbReference>
<feature type="domain" description="SHSP" evidence="3">
    <location>
        <begin position="31"/>
        <end position="146"/>
    </location>
</feature>
<evidence type="ECO:0000256" key="2">
    <source>
        <dbReference type="RuleBase" id="RU003616"/>
    </source>
</evidence>
<organism evidence="4 5">
    <name type="scientific">Caldibacillus debilis GB1</name>
    <dbReference type="NCBI Taxonomy" id="1339248"/>
    <lineage>
        <taxon>Bacteria</taxon>
        <taxon>Bacillati</taxon>
        <taxon>Bacillota</taxon>
        <taxon>Bacilli</taxon>
        <taxon>Bacillales</taxon>
        <taxon>Bacillaceae</taxon>
        <taxon>Caldibacillus</taxon>
    </lineage>
</organism>
<dbReference type="InterPro" id="IPR031107">
    <property type="entry name" value="Small_HSP"/>
</dbReference>
<comment type="caution">
    <text evidence="4">The sequence shown here is derived from an EMBL/GenBank/DDBJ whole genome shotgun (WGS) entry which is preliminary data.</text>
</comment>
<dbReference type="Gene3D" id="2.60.40.790">
    <property type="match status" value="1"/>
</dbReference>